<dbReference type="InterPro" id="IPR049468">
    <property type="entry name" value="Restrct_endonuc-II-like_dom"/>
</dbReference>
<dbReference type="Gene3D" id="3.40.960.10">
    <property type="entry name" value="VSR Endonuclease"/>
    <property type="match status" value="1"/>
</dbReference>
<evidence type="ECO:0000313" key="4">
    <source>
        <dbReference type="Proteomes" id="UP000182054"/>
    </source>
</evidence>
<name>A0A1I0TNL4_9NOCA</name>
<dbReference type="Pfam" id="PF13338">
    <property type="entry name" value="AbiEi_4"/>
    <property type="match status" value="1"/>
</dbReference>
<dbReference type="Pfam" id="PF18741">
    <property type="entry name" value="MTES_1575"/>
    <property type="match status" value="1"/>
</dbReference>
<organism evidence="3 4">
    <name type="scientific">Rhodococcoides kroppenstedtii</name>
    <dbReference type="NCBI Taxonomy" id="293050"/>
    <lineage>
        <taxon>Bacteria</taxon>
        <taxon>Bacillati</taxon>
        <taxon>Actinomycetota</taxon>
        <taxon>Actinomycetes</taxon>
        <taxon>Mycobacteriales</taxon>
        <taxon>Nocardiaceae</taxon>
        <taxon>Rhodococcoides</taxon>
    </lineage>
</organism>
<dbReference type="AlphaFoldDB" id="A0A1I0TNL4"/>
<dbReference type="EMBL" id="FOJN01000007">
    <property type="protein sequence ID" value="SFA52566.1"/>
    <property type="molecule type" value="Genomic_DNA"/>
</dbReference>
<dbReference type="InterPro" id="IPR011335">
    <property type="entry name" value="Restrct_endonuc-II-like"/>
</dbReference>
<protein>
    <submittedName>
        <fullName evidence="3">Very-short-patch-repair endonuclease</fullName>
    </submittedName>
</protein>
<feature type="domain" description="AbiEi antitoxin N-terminal" evidence="1">
    <location>
        <begin position="26"/>
        <end position="70"/>
    </location>
</feature>
<feature type="domain" description="Restriction endonuclease type II-like" evidence="2">
    <location>
        <begin position="231"/>
        <end position="301"/>
    </location>
</feature>
<keyword evidence="3" id="KW-0540">Nuclease</keyword>
<evidence type="ECO:0000259" key="1">
    <source>
        <dbReference type="Pfam" id="PF13338"/>
    </source>
</evidence>
<keyword evidence="3" id="KW-0255">Endonuclease</keyword>
<evidence type="ECO:0000259" key="2">
    <source>
        <dbReference type="Pfam" id="PF18741"/>
    </source>
</evidence>
<sequence>MGVDFCTENGVGRNGSDGSRVDPVMIEKVLARQDGVITTAQARAAGLTHRVIERRVNSGAWRRVARGLYVAVDRPFTDEARARCAVWSTGAGVLSGAGAAFWLGLTTYLVPVIEVTVPRTASGRSASGVRRRRRTLDPADVVELRGVRVTRLELTVLEASTVLGQQLVDRQLQRNATLPALRRAQDRNARRHGHRVAERYLRAAEGGARSEAERLAVRLLTAGGLTGWEVNHPFGGYVIDIAFPAQRLAIEIDGWAFHSDSTVFHRDRRRQNVLVRHWTVLRYTWHDLTHRPDEVVEEIRRFVTRVQ</sequence>
<accession>A0A1I0TNL4</accession>
<proteinExistence type="predicted"/>
<gene>
    <name evidence="3" type="ORF">SAMN05444374_107174</name>
</gene>
<dbReference type="SUPFAM" id="SSF52980">
    <property type="entry name" value="Restriction endonuclease-like"/>
    <property type="match status" value="1"/>
</dbReference>
<dbReference type="InterPro" id="IPR025159">
    <property type="entry name" value="AbiEi_N"/>
</dbReference>
<dbReference type="Proteomes" id="UP000182054">
    <property type="component" value="Unassembled WGS sequence"/>
</dbReference>
<evidence type="ECO:0000313" key="3">
    <source>
        <dbReference type="EMBL" id="SFA52566.1"/>
    </source>
</evidence>
<dbReference type="GO" id="GO:0004519">
    <property type="term" value="F:endonuclease activity"/>
    <property type="evidence" value="ECO:0007669"/>
    <property type="project" value="UniProtKB-KW"/>
</dbReference>
<reference evidence="3 4" key="1">
    <citation type="submission" date="2016-10" db="EMBL/GenBank/DDBJ databases">
        <authorList>
            <person name="de Groot N.N."/>
        </authorList>
    </citation>
    <scope>NUCLEOTIDE SEQUENCE [LARGE SCALE GENOMIC DNA]</scope>
    <source>
        <strain evidence="3 4">DSM 44908</strain>
    </source>
</reference>
<keyword evidence="3" id="KW-0378">Hydrolase</keyword>